<protein>
    <submittedName>
        <fullName evidence="1">E2F-associated phosphoprotein, putative</fullName>
    </submittedName>
</protein>
<reference evidence="1 2" key="3">
    <citation type="journal article" date="2016" name="Sci. Rep.">
        <title>Genome-wide diversity and gene expression profiling of Babesia microti isolates identify polymorphic genes that mediate host-pathogen interactions.</title>
        <authorList>
            <person name="Silva J.C."/>
            <person name="Cornillot E."/>
            <person name="McCracken C."/>
            <person name="Usmani-Brown S."/>
            <person name="Dwivedi A."/>
            <person name="Ifeonu O.O."/>
            <person name="Crabtree J."/>
            <person name="Gotia H.T."/>
            <person name="Virji A.Z."/>
            <person name="Reynes C."/>
            <person name="Colinge J."/>
            <person name="Kumar V."/>
            <person name="Lawres L."/>
            <person name="Pazzi J.E."/>
            <person name="Pablo J.V."/>
            <person name="Hung C."/>
            <person name="Brancato J."/>
            <person name="Kumari P."/>
            <person name="Orvis J."/>
            <person name="Tretina K."/>
            <person name="Chibucos M."/>
            <person name="Ott S."/>
            <person name="Sadzewicz L."/>
            <person name="Sengamalay N."/>
            <person name="Shetty A.C."/>
            <person name="Su Q."/>
            <person name="Tallon L."/>
            <person name="Fraser C.M."/>
            <person name="Frutos R."/>
            <person name="Molina D.M."/>
            <person name="Krause P.J."/>
            <person name="Ben Mamoun C."/>
        </authorList>
    </citation>
    <scope>NUCLEOTIDE SEQUENCE [LARGE SCALE GENOMIC DNA]</scope>
    <source>
        <strain evidence="1 2">RI</strain>
    </source>
</reference>
<dbReference type="AlphaFoldDB" id="I7JDR4"/>
<dbReference type="InterPro" id="IPR019370">
    <property type="entry name" value="E2F-assoc_phosphoprotein"/>
</dbReference>
<dbReference type="KEGG" id="bmic:BmR1_04g08975"/>
<dbReference type="VEuPathDB" id="PiroplasmaDB:BmR1_04g08975"/>
<dbReference type="EMBL" id="LN871599">
    <property type="protein sequence ID" value="CCF75970.1"/>
    <property type="molecule type" value="Genomic_DNA"/>
</dbReference>
<dbReference type="GeneID" id="24426424"/>
<evidence type="ECO:0000313" key="2">
    <source>
        <dbReference type="Proteomes" id="UP000002899"/>
    </source>
</evidence>
<dbReference type="Pfam" id="PF10238">
    <property type="entry name" value="Eapp_C"/>
    <property type="match status" value="1"/>
</dbReference>
<reference evidence="1 2" key="1">
    <citation type="journal article" date="2012" name="Nucleic Acids Res.">
        <title>Sequencing of the smallest Apicomplexan genome from the human pathogen Babesia microti.</title>
        <authorList>
            <person name="Cornillot E."/>
            <person name="Hadj-Kaddour K."/>
            <person name="Dassouli A."/>
            <person name="Noel B."/>
            <person name="Ranwez V."/>
            <person name="Vacherie B."/>
            <person name="Augagneur Y."/>
            <person name="Bres V."/>
            <person name="Duclos A."/>
            <person name="Randazzo S."/>
            <person name="Carcy B."/>
            <person name="Debierre-Grockiego F."/>
            <person name="Delbecq S."/>
            <person name="Moubri-Menage K."/>
            <person name="Shams-Eldin H."/>
            <person name="Usmani-Brown S."/>
            <person name="Bringaud F."/>
            <person name="Wincker P."/>
            <person name="Vivares C.P."/>
            <person name="Schwarz R.T."/>
            <person name="Schetters T.P."/>
            <person name="Krause P.J."/>
            <person name="Gorenflot A."/>
            <person name="Berry V."/>
            <person name="Barbe V."/>
            <person name="Ben Mamoun C."/>
        </authorList>
    </citation>
    <scope>NUCLEOTIDE SEQUENCE [LARGE SCALE GENOMIC DNA]</scope>
    <source>
        <strain evidence="1 2">RI</strain>
    </source>
</reference>
<reference evidence="1 2" key="2">
    <citation type="journal article" date="2013" name="PLoS ONE">
        <title>Whole genome mapping and re-organization of the nuclear and mitochondrial genomes of Babesia microti isolates.</title>
        <authorList>
            <person name="Cornillot E."/>
            <person name="Dassouli A."/>
            <person name="Garg A."/>
            <person name="Pachikara N."/>
            <person name="Randazzo S."/>
            <person name="Depoix D."/>
            <person name="Carcy B."/>
            <person name="Delbecq S."/>
            <person name="Frutos R."/>
            <person name="Silva J.C."/>
            <person name="Sutton R."/>
            <person name="Krause P.J."/>
            <person name="Mamoun C.B."/>
        </authorList>
    </citation>
    <scope>NUCLEOTIDE SEQUENCE [LARGE SCALE GENOMIC DNA]</scope>
    <source>
        <strain evidence="1 2">RI</strain>
    </source>
</reference>
<proteinExistence type="predicted"/>
<sequence>MDCDILDWSPIDSDYIPTQIVQIRIDNVTNNEQLLDTELDERDQEFINRNYRKGGKKDDVIVSCAKCFTPVSYQARLGSSGYFAEAVINIQYVTEDKYSSISSLKRGRKPNLFVACESCNEIIATQDKAGIFYFTDASDYTMFSDEILQDTLNHVSKLTGRSDFTLNIFRENINLWLMNLIVLLQYDDCLFIPLITAILKRSCARYIVNNYIKNAQKYICLYIVNPAIVALQRILNDKLLLYRTLVDIENIIRCYNIRHELLCEMLSMLTQLLIDIEYSKVINNSHGKAPAHVLRLCINSLTPFVIRLTNNTKCYYWTGLFNSLLRIKLDFSVSNVILNLEIAATVEDQTSHIPLLLAETFKVSSMISMLHYSTLDPYIKRVCELKEKLITKYCIENLIPVMLFYKSTLIDLANHKYHNTELPSITNNLKLNVFTELNKTAYTVIMPHYIKLLVKSYMALMLKLPKTSYLCKKCSDYYIQQHLHFIYEMMDYTHTITKKIGEWMGKDPINEFEKIFETIKSIIICLVGSEHILSMNWFSHSKKLPSEISNMLHCIAIRYSPCKSMISILRKTQPVTKPLSYDDCIRVRSKTTNDIPVNETVSLLMDNEWIDAKVMHESHLLLFHYNTLLISIVDLRHITGVIKYITPHDPLVEEIGKGYIIKLVTDEWRFGGIEKLDGLSHQPFVTISLSTEGLRDVFFTALKALLDKTMDVGDGWIFPKYRHFDLETELKSYFEDTTQVSSDEYG</sequence>
<name>I7JDR4_BABMR</name>
<dbReference type="RefSeq" id="XP_012650378.1">
    <property type="nucleotide sequence ID" value="XM_012794924.1"/>
</dbReference>
<evidence type="ECO:0000313" key="1">
    <source>
        <dbReference type="EMBL" id="CCF75970.1"/>
    </source>
</evidence>
<accession>I7JDR4</accession>
<keyword evidence="2" id="KW-1185">Reference proteome</keyword>
<dbReference type="Proteomes" id="UP000002899">
    <property type="component" value="Chromosome IV"/>
</dbReference>
<organism evidence="1 2">
    <name type="scientific">Babesia microti (strain RI)</name>
    <dbReference type="NCBI Taxonomy" id="1133968"/>
    <lineage>
        <taxon>Eukaryota</taxon>
        <taxon>Sar</taxon>
        <taxon>Alveolata</taxon>
        <taxon>Apicomplexa</taxon>
        <taxon>Aconoidasida</taxon>
        <taxon>Piroplasmida</taxon>
        <taxon>Babesiidae</taxon>
        <taxon>Babesia</taxon>
    </lineage>
</organism>